<accession>A0A0G2H272</accession>
<organism evidence="2 3">
    <name type="scientific">Diaporthe ampelina</name>
    <dbReference type="NCBI Taxonomy" id="1214573"/>
    <lineage>
        <taxon>Eukaryota</taxon>
        <taxon>Fungi</taxon>
        <taxon>Dikarya</taxon>
        <taxon>Ascomycota</taxon>
        <taxon>Pezizomycotina</taxon>
        <taxon>Sordariomycetes</taxon>
        <taxon>Sordariomycetidae</taxon>
        <taxon>Diaporthales</taxon>
        <taxon>Diaporthaceae</taxon>
        <taxon>Diaporthe</taxon>
    </lineage>
</organism>
<gene>
    <name evidence="2" type="ORF">UCDDA912_g10676</name>
</gene>
<sequence length="105" mass="10954">MILTRETNMHRQTPVDQNPSTESASATATPTPPKQPGTSFYCQSSNYMELDNSEGICTAAGAKFQIFTCCVDTAASGLEEAYKQGCSDNGGTANSLGSGSCDLAD</sequence>
<feature type="compositionally biased region" description="Low complexity" evidence="1">
    <location>
        <begin position="19"/>
        <end position="29"/>
    </location>
</feature>
<reference evidence="2 3" key="1">
    <citation type="submission" date="2015-05" db="EMBL/GenBank/DDBJ databases">
        <title>Distinctive expansion of gene families associated with plant cell wall degradation and secondary metabolism in the genomes of grapevine trunk pathogens.</title>
        <authorList>
            <person name="Lawrence D.P."/>
            <person name="Travadon R."/>
            <person name="Rolshausen P.E."/>
            <person name="Baumgartner K."/>
        </authorList>
    </citation>
    <scope>NUCLEOTIDE SEQUENCE [LARGE SCALE GENOMIC DNA]</scope>
    <source>
        <strain evidence="2">DA912</strain>
    </source>
</reference>
<dbReference type="EMBL" id="LCUC01000810">
    <property type="protein sequence ID" value="KKY29403.1"/>
    <property type="molecule type" value="Genomic_DNA"/>
</dbReference>
<reference evidence="2 3" key="2">
    <citation type="submission" date="2015-05" db="EMBL/GenBank/DDBJ databases">
        <authorList>
            <person name="Morales-Cruz A."/>
            <person name="Amrine K.C."/>
            <person name="Cantu D."/>
        </authorList>
    </citation>
    <scope>NUCLEOTIDE SEQUENCE [LARGE SCALE GENOMIC DNA]</scope>
    <source>
        <strain evidence="2">DA912</strain>
    </source>
</reference>
<protein>
    <submittedName>
        <fullName evidence="2">Uncharacterized protein</fullName>
    </submittedName>
</protein>
<dbReference type="AlphaFoldDB" id="A0A0G2H272"/>
<comment type="caution">
    <text evidence="2">The sequence shown here is derived from an EMBL/GenBank/DDBJ whole genome shotgun (WGS) entry which is preliminary data.</text>
</comment>
<feature type="region of interest" description="Disordered" evidence="1">
    <location>
        <begin position="1"/>
        <end position="40"/>
    </location>
</feature>
<dbReference type="Proteomes" id="UP000034680">
    <property type="component" value="Unassembled WGS sequence"/>
</dbReference>
<evidence type="ECO:0000256" key="1">
    <source>
        <dbReference type="SAM" id="MobiDB-lite"/>
    </source>
</evidence>
<evidence type="ECO:0000313" key="3">
    <source>
        <dbReference type="Proteomes" id="UP000034680"/>
    </source>
</evidence>
<evidence type="ECO:0000313" key="2">
    <source>
        <dbReference type="EMBL" id="KKY29403.1"/>
    </source>
</evidence>
<dbReference type="OrthoDB" id="5201252at2759"/>
<proteinExistence type="predicted"/>
<keyword evidence="3" id="KW-1185">Reference proteome</keyword>
<name>A0A0G2H272_9PEZI</name>